<dbReference type="AlphaFoldDB" id="A0A1U9MJ50"/>
<name>A0A1U9MJ50_9HYPH</name>
<accession>A0A1U9MJ50</accession>
<evidence type="ECO:0000313" key="1">
    <source>
        <dbReference type="EMBL" id="AQT47934.1"/>
    </source>
</evidence>
<keyword evidence="2" id="KW-1185">Reference proteome</keyword>
<evidence type="ECO:0000313" key="2">
    <source>
        <dbReference type="Proteomes" id="UP000189632"/>
    </source>
</evidence>
<organism evidence="1 2">
    <name type="scientific">Bartonella choladocola</name>
    <dbReference type="NCBI Taxonomy" id="2750995"/>
    <lineage>
        <taxon>Bacteria</taxon>
        <taxon>Pseudomonadati</taxon>
        <taxon>Pseudomonadota</taxon>
        <taxon>Alphaproteobacteria</taxon>
        <taxon>Hyphomicrobiales</taxon>
        <taxon>Bartonellaceae</taxon>
        <taxon>Bartonella</taxon>
    </lineage>
</organism>
<gene>
    <name evidence="1" type="ORF">BBC0122_018370</name>
</gene>
<sequence length="79" mass="9242">MHESTEPLFRYLDSLDEKSRDEECKNILAYICLEFGLTDCRVDLEKQFLKENCDGKPLTIEERAAKHVILLERLSSTLH</sequence>
<dbReference type="KEGG" id="bapi:BBC0122_018370"/>
<dbReference type="EMBL" id="CP015625">
    <property type="protein sequence ID" value="AQT47934.1"/>
    <property type="molecule type" value="Genomic_DNA"/>
</dbReference>
<dbReference type="Proteomes" id="UP000189632">
    <property type="component" value="Chromosome"/>
</dbReference>
<protein>
    <submittedName>
        <fullName evidence="1">Uncharacterized protein</fullName>
    </submittedName>
</protein>
<reference evidence="1 2" key="1">
    <citation type="submission" date="2016-11" db="EMBL/GenBank/DDBJ databases">
        <title>Comparative genomics of Bartonella apis.</title>
        <authorList>
            <person name="Engel P."/>
        </authorList>
    </citation>
    <scope>NUCLEOTIDE SEQUENCE [LARGE SCALE GENOMIC DNA]</scope>
    <source>
        <strain evidence="1 2">BBC0122</strain>
    </source>
</reference>
<proteinExistence type="predicted"/>